<name>A2C5Z2_PROM3</name>
<dbReference type="Proteomes" id="UP000002274">
    <property type="component" value="Chromosome"/>
</dbReference>
<dbReference type="Gene3D" id="3.90.550.10">
    <property type="entry name" value="Spore Coat Polysaccharide Biosynthesis Protein SpsA, Chain A"/>
    <property type="match status" value="1"/>
</dbReference>
<dbReference type="SUPFAM" id="SSF53448">
    <property type="entry name" value="Nucleotide-diphospho-sugar transferases"/>
    <property type="match status" value="1"/>
</dbReference>
<sequence>MSLYPQPWPPFPVNEIYPKSVRGLIDDWARAPVRSRDQVVDCQLAHLVSIVVPCFDPDPSQFSQLLFSLQQQGDQEFDVVLINDGSDNNSWRNIQLKLKNFPWIRVINQPENKGISAALNLAVDNIQTPYIAIVDQDDLLHPAAVSIVNGYLRENVDCRLLYTDHLAFQNDGSKATYTPKFPWNPDALLEFNYLIHLSVISVDSYRACGGMNSYFDGIQDWEFYLRLAKGLTSQTVAYLPLPLYAWRLSDQSVASSATPKQELRNKALEFLQLAHQELGEGTRAMQSPDDSSHYKFRVDRSDMSKLPVSCNVLLLGERDSENPLHQTLQSLQSSELCFGQIFLIQTPNSSFSASTSSMVEGLDVNRVEIGELASSIPDDQPLLVLQVGVSSKGKIDPGLNAWLERTSRWQVITFPVCSSVDLPLCVSAGYARLPAVSDTYIPIGQAFTKKNYNNNFAFFSHVRPVDLPSPAVQLLRSSVVRQTLTTFASSWDQKMDIRAKWWSCLMELSWDCCCISDVWFGLDTFLSDAEHQKLVQKREQSLFAIESQNWLGTISPWKKAIYSYWLKGSLRDLTARAHPLQAEFFFSIHIPLEIPADNVFAGERNSSNLSLLPQLLHRSLVILIPTELNPRSNGHACILSLALKLIDAGHSVYLLPFKPFKFFREFYPNLPERFQDLPFISDPQGFSQAMLLVPESTPRSLVKRLRPYFKQLIWWVLAPAGVLTEFRPNIRIGDFLVAFSEFALPGQSDYLFIHPDVDQDVDPLFPRYLKQYRHQPPHKKRLLLYTGKGRLKALPRNLHRNLLHYEVTLVTRSFPSTKAELTDLLINSSGLISCDPMTNLNLEAAMLGLPVYLLANPFPAEYFRNFPVDLSYSITDSAEDFIVRLADKGPLKQLRTVGMELKSRSAVDIFDLLLLNPPLHNDHALDHALTLPVGAYRVNESTLYQIEQYRKFLMRSRTIQALKEGQSFSSAFLGEYVDSLKYPFWAHSLICQGLARLDDLADFLATIRVLYLCLLLWKKLGLATLFRFFLNRIINFNRIIAVSMLAKKA</sequence>
<dbReference type="PANTHER" id="PTHR22916:SF3">
    <property type="entry name" value="UDP-GLCNAC:BETAGAL BETA-1,3-N-ACETYLGLUCOSAMINYLTRANSFERASE-LIKE PROTEIN 1"/>
    <property type="match status" value="1"/>
</dbReference>
<dbReference type="InterPro" id="IPR001173">
    <property type="entry name" value="Glyco_trans_2-like"/>
</dbReference>
<dbReference type="STRING" id="59922.P9303_01471"/>
<accession>A2C5Z2</accession>
<evidence type="ECO:0000313" key="3">
    <source>
        <dbReference type="Proteomes" id="UP000002274"/>
    </source>
</evidence>
<proteinExistence type="predicted"/>
<dbReference type="HOGENOM" id="CLU_291158_0_0_3"/>
<dbReference type="BioCyc" id="PMAR59922:G1G80-142-MONOMER"/>
<protein>
    <recommendedName>
        <fullName evidence="1">Glycosyltransferase 2-like domain-containing protein</fullName>
    </recommendedName>
</protein>
<reference evidence="2 3" key="1">
    <citation type="journal article" date="2007" name="PLoS Genet.">
        <title>Patterns and implications of gene gain and loss in the evolution of Prochlorococcus.</title>
        <authorList>
            <person name="Kettler G.C."/>
            <person name="Martiny A.C."/>
            <person name="Huang K."/>
            <person name="Zucker J."/>
            <person name="Coleman M.L."/>
            <person name="Rodrigue S."/>
            <person name="Chen F."/>
            <person name="Lapidus A."/>
            <person name="Ferriera S."/>
            <person name="Johnson J."/>
            <person name="Steglich C."/>
            <person name="Church G.M."/>
            <person name="Richardson P."/>
            <person name="Chisholm S.W."/>
        </authorList>
    </citation>
    <scope>NUCLEOTIDE SEQUENCE [LARGE SCALE GENOMIC DNA]</scope>
    <source>
        <strain evidence="2 3">MIT 9303</strain>
    </source>
</reference>
<dbReference type="GO" id="GO:0016758">
    <property type="term" value="F:hexosyltransferase activity"/>
    <property type="evidence" value="ECO:0007669"/>
    <property type="project" value="UniProtKB-ARBA"/>
</dbReference>
<dbReference type="PANTHER" id="PTHR22916">
    <property type="entry name" value="GLYCOSYLTRANSFERASE"/>
    <property type="match status" value="1"/>
</dbReference>
<dbReference type="KEGG" id="pmf:P9303_01471"/>
<feature type="domain" description="Glycosyltransferase 2-like" evidence="1">
    <location>
        <begin position="49"/>
        <end position="154"/>
    </location>
</feature>
<dbReference type="CAZy" id="GT2">
    <property type="family name" value="Glycosyltransferase Family 2"/>
</dbReference>
<evidence type="ECO:0000259" key="1">
    <source>
        <dbReference type="Pfam" id="PF00535"/>
    </source>
</evidence>
<dbReference type="AlphaFoldDB" id="A2C5Z2"/>
<dbReference type="EMBL" id="CP000554">
    <property type="protein sequence ID" value="ABM76902.1"/>
    <property type="molecule type" value="Genomic_DNA"/>
</dbReference>
<organism evidence="2 3">
    <name type="scientific">Prochlorococcus marinus (strain MIT 9303)</name>
    <dbReference type="NCBI Taxonomy" id="59922"/>
    <lineage>
        <taxon>Bacteria</taxon>
        <taxon>Bacillati</taxon>
        <taxon>Cyanobacteriota</taxon>
        <taxon>Cyanophyceae</taxon>
        <taxon>Synechococcales</taxon>
        <taxon>Prochlorococcaceae</taxon>
        <taxon>Prochlorococcus</taxon>
    </lineage>
</organism>
<gene>
    <name evidence="2" type="ordered locus">P9303_01471</name>
</gene>
<dbReference type="InterPro" id="IPR029044">
    <property type="entry name" value="Nucleotide-diphossugar_trans"/>
</dbReference>
<evidence type="ECO:0000313" key="2">
    <source>
        <dbReference type="EMBL" id="ABM76902.1"/>
    </source>
</evidence>
<dbReference type="Pfam" id="PF00535">
    <property type="entry name" value="Glycos_transf_2"/>
    <property type="match status" value="1"/>
</dbReference>